<feature type="transmembrane region" description="Helical" evidence="1">
    <location>
        <begin position="25"/>
        <end position="49"/>
    </location>
</feature>
<dbReference type="RefSeq" id="WP_153233337.1">
    <property type="nucleotide sequence ID" value="NZ_WINI01000001.1"/>
</dbReference>
<dbReference type="PROSITE" id="PS00409">
    <property type="entry name" value="PROKAR_NTER_METHYL"/>
    <property type="match status" value="1"/>
</dbReference>
<keyword evidence="1" id="KW-0812">Transmembrane</keyword>
<protein>
    <submittedName>
        <fullName evidence="2">Prepilin-type N-terminal cleavage/methylation domain-containing protein</fullName>
    </submittedName>
</protein>
<proteinExistence type="predicted"/>
<keyword evidence="1" id="KW-0472">Membrane</keyword>
<dbReference type="Pfam" id="PF07963">
    <property type="entry name" value="N_methyl"/>
    <property type="match status" value="1"/>
</dbReference>
<gene>
    <name evidence="2" type="ORF">GEV47_03740</name>
</gene>
<name>A0A843YQN0_9BURK</name>
<reference evidence="2 3" key="1">
    <citation type="submission" date="2019-10" db="EMBL/GenBank/DDBJ databases">
        <title>Glaciimonas soli sp. nov., a psychrophilic bacterium isolated from the forest soil of a high elevation mountain in Taiwan.</title>
        <authorList>
            <person name="Wang L.-T."/>
            <person name="Shieh W.Y."/>
        </authorList>
    </citation>
    <scope>NUCLEOTIDE SEQUENCE [LARGE SCALE GENOMIC DNA]</scope>
    <source>
        <strain evidence="2 3">GS1</strain>
    </source>
</reference>
<sequence length="259" mass="27019">MMKPSHSRPTRNIPMRKKNPKTSGFTLIELMIAITIGLFMIAGMIAIVISMKGSFNTQGQLSNVQDSQRFSLTVLDNTIRTAGYFPNPTSILSAAALPATSTANPDGTTFAAAQGIVGTTGTSPASDTINVRFQSASGDGLMDCQGDTNTSGSSVIWTNSFAINAANQLTCVVSVNGGTPGTPSVLVDNVASISVLYGVNTINKVNSVDTYLPASAVANWAQVMSTQITITFLDLVNATPTKAPTLPPLVHTISLMSNT</sequence>
<dbReference type="InterPro" id="IPR032092">
    <property type="entry name" value="PilW"/>
</dbReference>
<evidence type="ECO:0000313" key="3">
    <source>
        <dbReference type="Proteomes" id="UP000451565"/>
    </source>
</evidence>
<comment type="caution">
    <text evidence="2">The sequence shown here is derived from an EMBL/GenBank/DDBJ whole genome shotgun (WGS) entry which is preliminary data.</text>
</comment>
<organism evidence="2 3">
    <name type="scientific">Glaciimonas soli</name>
    <dbReference type="NCBI Taxonomy" id="2590999"/>
    <lineage>
        <taxon>Bacteria</taxon>
        <taxon>Pseudomonadati</taxon>
        <taxon>Pseudomonadota</taxon>
        <taxon>Betaproteobacteria</taxon>
        <taxon>Burkholderiales</taxon>
        <taxon>Oxalobacteraceae</taxon>
        <taxon>Glaciimonas</taxon>
    </lineage>
</organism>
<evidence type="ECO:0000256" key="1">
    <source>
        <dbReference type="SAM" id="Phobius"/>
    </source>
</evidence>
<dbReference type="Pfam" id="PF16074">
    <property type="entry name" value="PilW"/>
    <property type="match status" value="1"/>
</dbReference>
<dbReference type="EMBL" id="WINI01000001">
    <property type="protein sequence ID" value="MQQ99797.1"/>
    <property type="molecule type" value="Genomic_DNA"/>
</dbReference>
<evidence type="ECO:0000313" key="2">
    <source>
        <dbReference type="EMBL" id="MQQ99797.1"/>
    </source>
</evidence>
<dbReference type="NCBIfam" id="TIGR02532">
    <property type="entry name" value="IV_pilin_GFxxxE"/>
    <property type="match status" value="1"/>
</dbReference>
<keyword evidence="1" id="KW-1133">Transmembrane helix</keyword>
<dbReference type="GO" id="GO:0043683">
    <property type="term" value="P:type IV pilus assembly"/>
    <property type="evidence" value="ECO:0007669"/>
    <property type="project" value="InterPro"/>
</dbReference>
<dbReference type="AlphaFoldDB" id="A0A843YQN0"/>
<dbReference type="OrthoDB" id="8752043at2"/>
<keyword evidence="3" id="KW-1185">Reference proteome</keyword>
<dbReference type="InterPro" id="IPR012902">
    <property type="entry name" value="N_methyl_site"/>
</dbReference>
<dbReference type="Proteomes" id="UP000451565">
    <property type="component" value="Unassembled WGS sequence"/>
</dbReference>
<accession>A0A843YQN0</accession>